<proteinExistence type="predicted"/>
<evidence type="ECO:0000256" key="1">
    <source>
        <dbReference type="SAM" id="MobiDB-lite"/>
    </source>
</evidence>
<feature type="region of interest" description="Disordered" evidence="1">
    <location>
        <begin position="207"/>
        <end position="272"/>
    </location>
</feature>
<dbReference type="Pfam" id="PF14297">
    <property type="entry name" value="Lin1244_N"/>
    <property type="match status" value="1"/>
</dbReference>
<evidence type="ECO:0000313" key="4">
    <source>
        <dbReference type="Proteomes" id="UP000095541"/>
    </source>
</evidence>
<feature type="region of interest" description="Disordered" evidence="1">
    <location>
        <begin position="137"/>
        <end position="175"/>
    </location>
</feature>
<keyword evidence="3" id="KW-0808">Transferase</keyword>
<organism evidence="3 4">
    <name type="scientific">Bacteroides thetaiotaomicron</name>
    <dbReference type="NCBI Taxonomy" id="818"/>
    <lineage>
        <taxon>Bacteria</taxon>
        <taxon>Pseudomonadati</taxon>
        <taxon>Bacteroidota</taxon>
        <taxon>Bacteroidia</taxon>
        <taxon>Bacteroidales</taxon>
        <taxon>Bacteroidaceae</taxon>
        <taxon>Bacteroides</taxon>
    </lineage>
</organism>
<dbReference type="GO" id="GO:0016740">
    <property type="term" value="F:transferase activity"/>
    <property type="evidence" value="ECO:0007669"/>
    <property type="project" value="UniProtKB-KW"/>
</dbReference>
<dbReference type="AlphaFoldDB" id="A0A174T9C9"/>
<dbReference type="EMBL" id="CZBI01000003">
    <property type="protein sequence ID" value="CUQ04697.1"/>
    <property type="molecule type" value="Genomic_DNA"/>
</dbReference>
<dbReference type="PANTHER" id="PTHR39196">
    <property type="entry name" value="PRIMOSOME, DNAD SUBUNIT"/>
    <property type="match status" value="1"/>
</dbReference>
<protein>
    <submittedName>
        <fullName evidence="3">Asp-tRNAAsn/Glu-tRNAGln amidotransferase B subunit</fullName>
    </submittedName>
</protein>
<feature type="compositionally biased region" description="Polar residues" evidence="1">
    <location>
        <begin position="143"/>
        <end position="167"/>
    </location>
</feature>
<evidence type="ECO:0000259" key="2">
    <source>
        <dbReference type="Pfam" id="PF14297"/>
    </source>
</evidence>
<dbReference type="Proteomes" id="UP000095541">
    <property type="component" value="Unassembled WGS sequence"/>
</dbReference>
<dbReference type="PANTHER" id="PTHR39196:SF1">
    <property type="entry name" value="PRIMOSOME, DNAD SUBUNIT"/>
    <property type="match status" value="1"/>
</dbReference>
<name>A0A174T9C9_BACT4</name>
<evidence type="ECO:0000313" key="3">
    <source>
        <dbReference type="EMBL" id="CUQ04697.1"/>
    </source>
</evidence>
<accession>A0A174T9C9</accession>
<dbReference type="InterPro" id="IPR025400">
    <property type="entry name" value="Lin1244/Lin1753-like_N"/>
</dbReference>
<dbReference type="RefSeq" id="WP_055219122.1">
    <property type="nucleotide sequence ID" value="NZ_CZBI01000003.1"/>
</dbReference>
<reference evidence="3 4" key="1">
    <citation type="submission" date="2015-09" db="EMBL/GenBank/DDBJ databases">
        <authorList>
            <consortium name="Pathogen Informatics"/>
        </authorList>
    </citation>
    <scope>NUCLEOTIDE SEQUENCE [LARGE SCALE GENOMIC DNA]</scope>
    <source>
        <strain evidence="3 4">2789STDY5834945</strain>
    </source>
</reference>
<sequence length="352" mass="39125">MPRIKKQGLDYFPLNTDFIHDRLVRRIMKREGDASLSVLIEVLSYIYSGEGYYVCADALFYEDLSSNLYEKTSDDIRRIVSLAVEYGIFDAVLHAKYGILTSADIQRQYLFSTKRRNVSHLDPAYCLISEELLGRPSGKNGAGNRSSQSRETVNSVNETSGESSVTADEQGGLGESEVNVNRAENGSFIPENVTSGTHSIAQNSIAEHSVAKNRKDSPSPSSPEAECGNPESGNPKGEEEKEKEERGGKEGGKEENSLEKNTEAPLPAKRREWTNETLSELQLPTDGIGRNYDGLLYNMRLYRIPLMEQYAIIRKSNFGAIGGPVWKGFCALRDSCGKIKMPGRYLLSVMNR</sequence>
<gene>
    <name evidence="3" type="ORF">ERS852557_02561</name>
</gene>
<feature type="domain" description="Lin1244/Lin1753-like N-terminal" evidence="2">
    <location>
        <begin position="11"/>
        <end position="105"/>
    </location>
</feature>
<feature type="compositionally biased region" description="Basic and acidic residues" evidence="1">
    <location>
        <begin position="236"/>
        <end position="262"/>
    </location>
</feature>